<dbReference type="Gene3D" id="2.30.30.940">
    <property type="match status" value="1"/>
</dbReference>
<evidence type="ECO:0000259" key="9">
    <source>
        <dbReference type="Pfam" id="PF03389"/>
    </source>
</evidence>
<evidence type="ECO:0000256" key="3">
    <source>
        <dbReference type="ARBA" id="ARBA00022515"/>
    </source>
</evidence>
<evidence type="ECO:0000256" key="5">
    <source>
        <dbReference type="ARBA" id="ARBA00022695"/>
    </source>
</evidence>
<comment type="similarity">
    <text evidence="1">Belongs to the MobA/MobL family.</text>
</comment>
<reference evidence="12 13" key="1">
    <citation type="submission" date="2023-03" db="EMBL/GenBank/DDBJ databases">
        <title>Host association and intracellularity evolved multiple times independently in the Rickettsiales.</title>
        <authorList>
            <person name="Castelli M."/>
            <person name="Nardi T."/>
            <person name="Gammuto L."/>
            <person name="Bellinzona G."/>
            <person name="Sabaneyeva E."/>
            <person name="Potekhin A."/>
            <person name="Serra V."/>
            <person name="Petroni G."/>
            <person name="Sassera D."/>
        </authorList>
    </citation>
    <scope>NUCLEOTIDE SEQUENCE [LARGE SCALE GENOMIC DNA]</scope>
    <source>
        <strain evidence="12 13">Sr 2-6</strain>
    </source>
</reference>
<name>A0ABU5NDM2_9RICK</name>
<organism evidence="12 13">
    <name type="scientific">Candidatus Megaera venefica</name>
    <dbReference type="NCBI Taxonomy" id="2055910"/>
    <lineage>
        <taxon>Bacteria</taxon>
        <taxon>Pseudomonadati</taxon>
        <taxon>Pseudomonadota</taxon>
        <taxon>Alphaproteobacteria</taxon>
        <taxon>Rickettsiales</taxon>
        <taxon>Rickettsiaceae</taxon>
        <taxon>Candidatus Megaera</taxon>
    </lineage>
</organism>
<keyword evidence="3" id="KW-0639">Primosome</keyword>
<dbReference type="InterPro" id="IPR005053">
    <property type="entry name" value="MobA_MobL"/>
</dbReference>
<keyword evidence="7" id="KW-0184">Conjugation</keyword>
<dbReference type="RefSeq" id="WP_322777162.1">
    <property type="nucleotide sequence ID" value="NZ_JARJFB010000102.1"/>
</dbReference>
<dbReference type="Pfam" id="PF23639">
    <property type="entry name" value="DUF7146"/>
    <property type="match status" value="1"/>
</dbReference>
<evidence type="ECO:0000256" key="6">
    <source>
        <dbReference type="ARBA" id="ARBA00022705"/>
    </source>
</evidence>
<evidence type="ECO:0000313" key="13">
    <source>
        <dbReference type="Proteomes" id="UP001291687"/>
    </source>
</evidence>
<keyword evidence="2" id="KW-0240">DNA-directed RNA polymerase</keyword>
<dbReference type="Gene3D" id="3.30.930.30">
    <property type="match status" value="1"/>
</dbReference>
<evidence type="ECO:0000259" key="10">
    <source>
        <dbReference type="Pfam" id="PF13362"/>
    </source>
</evidence>
<dbReference type="InterPro" id="IPR055570">
    <property type="entry name" value="DUF7146"/>
</dbReference>
<gene>
    <name evidence="12" type="ORF">Megvenef_01231</name>
</gene>
<comment type="caution">
    <text evidence="12">The sequence shown here is derived from an EMBL/GenBank/DDBJ whole genome shotgun (WGS) entry which is preliminary data.</text>
</comment>
<dbReference type="InterPro" id="IPR027417">
    <property type="entry name" value="P-loop_NTPase"/>
</dbReference>
<keyword evidence="5" id="KW-0548">Nucleotidyltransferase</keyword>
<dbReference type="InterPro" id="IPR034154">
    <property type="entry name" value="TOPRIM_DnaG/twinkle"/>
</dbReference>
<keyword evidence="8" id="KW-0804">Transcription</keyword>
<dbReference type="SUPFAM" id="SSF52540">
    <property type="entry name" value="P-loop containing nucleoside triphosphate hydrolases"/>
    <property type="match status" value="2"/>
</dbReference>
<evidence type="ECO:0000313" key="12">
    <source>
        <dbReference type="EMBL" id="MEA0971258.1"/>
    </source>
</evidence>
<dbReference type="Pfam" id="PF13604">
    <property type="entry name" value="AAA_30"/>
    <property type="match status" value="1"/>
</dbReference>
<dbReference type="EMBL" id="JARJFB010000102">
    <property type="protein sequence ID" value="MEA0971258.1"/>
    <property type="molecule type" value="Genomic_DNA"/>
</dbReference>
<evidence type="ECO:0000256" key="8">
    <source>
        <dbReference type="ARBA" id="ARBA00023163"/>
    </source>
</evidence>
<feature type="domain" description="DUF7146" evidence="11">
    <location>
        <begin position="1029"/>
        <end position="1129"/>
    </location>
</feature>
<accession>A0ABU5NDM2</accession>
<keyword evidence="13" id="KW-1185">Reference proteome</keyword>
<sequence length="2004" mass="225457">MAIAFAHPEYVSRSSGANACCKSAYNARDKIKDLKTGVVYNWQRRSDNVYHDIMLPDYVDKKFKNAAVLANEVEKIEKRKDSQLYVEWLLALPKETNVSLELKLEMVHEFINRKGWIKEGLGVQVDIHKPHGDDINWHAHLLVTTRRFAENGKEFSDRKATDLQPEVKYGKVQKTPEIDNNIFWRDVQNDKFKEYGMSNRVDLNGEITQEHIGPIRMRSVLNEAVIRNEERKFANIELLKTGADVIARVTKHASIFTEKDLERAVKCIPNHEKAASLVLEALNSDQIMPLYHKGGGESGFYTITEVRDEELKLVRLGGYIANQKNLILNSTGTELSTISKIISEDRSLNTQQSGALSHLLLASGGLRILRGRAGTGKSHVLGKLLSIASYSRVNVIGLAPTHKAKQELEQVGYKTCDTIKGFLFKLHNNRADLPKGSLIVIDEAGMVGNDDYCELLRVAASRSCNVILAGDERQLSSVSRGGMFEVFADEFGSCEMNDIKRQELEWGKDVALSFSNGDIRGGINILKSNNRLYSATTTIDSAEQLLNNWNDSSEGVRHRLIIAVKNTDVDTLNAGARELLKAKNILSGTEISITKDAKDFFFMKNDRIVFNQSNKELNLSNGDFGNLEAVSSTKFVVKLDQGREVEFNPSEFSGFKHGYASTVYKAQGSSIRDVYVLHDGFSTNRNSYVAMSRHIKDIHLYTNKLATKTDDHLIGQLGFNPEAGSSINYLTREDLEAKKTLENKGLLAKTYGKVSSKFKEQITSFVDKNKIDAGYYVFEKSEVSKAEVEEILDLVHEYRSNTLNINQDHINENVLELEERAVVGGYNIKQSTGLHNTSKVQNNIAFKSSGDASNVNSSVLEQNLQLKSNITEGKKQRSTPKERFYASREYLQNKARTQKINYEQEDIKLRQEVNISAERIARDLLGEPNKHLSNGTNLRFGSGGSFIVKITGEKRGTWYDFKEGKGGDLFDLVQEKQNCDFKEAANYLRGIVGISGSSVLKLVYDHESKDRYVDHYKQATSSSSIEDAKVKKAENLYSRAKVIEHNSTAYKYLANARGITCDLASDIKTADIFDKDLGKKLPTIIAFARDDSGNITGGQQLLLDRRTNNKATVSSPRKSFGKIAGSFVEISNSNQQSRHDNITIIAEGLETALSIKQAGIGIDAKIICALGISNIKNYIPKENERVIIAADNDGEASITSRITAEASNVLRMRGATVRIVSPSEIGDFNDILQKDKVRGASDIKDIFNPVISSLKAKTLNEFFANPKELDKLSSEAQKDLAYVSKYNINEDKLLNSFKYSVARGVDELSGTKGGVMYAERSYHNHIEVIEDIRTFGGEFNPKQLIGELSNKPKGGHLNYLNELCNDALHSYITNHRNLFNKEKEQATNPNKLFDVVAKEQQLFVSLKENHKHAMIHYAFKDYKVCEAAKIMQEQPTLLQDTKKIIVEAQKEGSMTDLEIMRTLKSTINIEDIHTTLDKRLENHYIRTNLESFKVSKLASNSPQEMIAIIKKEQDFMSGLHENIKYPDEQKDIRELIDLAYAQKSDQVVKKLDISIRCALTSGIKTSDEIVSELKNSGDFKSTYIALEKALEIHHVQTNLSNFAQEKLEAKLPEEIISVLSKEQSFLAELKGNLQYKDIHSLSLLDSINKAYAVKDGNIIPLLQKAVNVVIETSFKDLGVIVDELQKTTDVKNTYIHLDQGLEAHNIKSTLNKFTIAKLEAKLPEELMTLFTEEQRYLAELNDTIKYPDQHSKTLLNKVAEARIGQQDNIVSVLRKTVDDSIEAGLKDSSTIVEELKNASGLKSAYVNLDRELENRLVQTNLNSFSRQKAQARTLPEVLQITNEQQEFLASLHNTIKYPEEHSQSLLNSIEKAHSGQQDNVMQELYNVMTHITKHKIIPEQDLLQQLKNSEDTHATIKELTKSAVEHHGSFVNTNINRLIKHERLKMGDTIFDCPMKYLNHEIANPAHAYADIAVYKKSIPRLQEIMNKLEFKKEHEHSMGGMSM</sequence>
<feature type="domain" description="MobA/MobL protein" evidence="9">
    <location>
        <begin position="19"/>
        <end position="203"/>
    </location>
</feature>
<evidence type="ECO:0000256" key="7">
    <source>
        <dbReference type="ARBA" id="ARBA00022971"/>
    </source>
</evidence>
<dbReference type="CDD" id="cd01029">
    <property type="entry name" value="TOPRIM_primases"/>
    <property type="match status" value="1"/>
</dbReference>
<dbReference type="Proteomes" id="UP001291687">
    <property type="component" value="Unassembled WGS sequence"/>
</dbReference>
<keyword evidence="4" id="KW-0808">Transferase</keyword>
<dbReference type="Pfam" id="PF03389">
    <property type="entry name" value="MobA_MobL"/>
    <property type="match status" value="1"/>
</dbReference>
<evidence type="ECO:0000256" key="2">
    <source>
        <dbReference type="ARBA" id="ARBA00022478"/>
    </source>
</evidence>
<dbReference type="Gene3D" id="3.40.50.300">
    <property type="entry name" value="P-loop containing nucleotide triphosphate hydrolases"/>
    <property type="match status" value="2"/>
</dbReference>
<evidence type="ECO:0000259" key="11">
    <source>
        <dbReference type="Pfam" id="PF23639"/>
    </source>
</evidence>
<feature type="domain" description="Toprim" evidence="10">
    <location>
        <begin position="1144"/>
        <end position="1234"/>
    </location>
</feature>
<dbReference type="CDD" id="cd18809">
    <property type="entry name" value="SF1_C_RecD"/>
    <property type="match status" value="1"/>
</dbReference>
<evidence type="ECO:0000256" key="4">
    <source>
        <dbReference type="ARBA" id="ARBA00022679"/>
    </source>
</evidence>
<keyword evidence="6" id="KW-0235">DNA replication</keyword>
<dbReference type="InterPro" id="IPR036977">
    <property type="entry name" value="DNA_primase_Znf_CHC2"/>
</dbReference>
<dbReference type="Pfam" id="PF13362">
    <property type="entry name" value="Toprim_3"/>
    <property type="match status" value="1"/>
</dbReference>
<dbReference type="Gene3D" id="3.90.580.10">
    <property type="entry name" value="Zinc finger, CHC2-type domain"/>
    <property type="match status" value="1"/>
</dbReference>
<dbReference type="SUPFAM" id="SSF57783">
    <property type="entry name" value="Zinc beta-ribbon"/>
    <property type="match status" value="1"/>
</dbReference>
<evidence type="ECO:0000256" key="1">
    <source>
        <dbReference type="ARBA" id="ARBA00010873"/>
    </source>
</evidence>
<dbReference type="InterPro" id="IPR006171">
    <property type="entry name" value="TOPRIM_dom"/>
</dbReference>
<dbReference type="Gene3D" id="3.40.1360.10">
    <property type="match status" value="1"/>
</dbReference>
<protein>
    <submittedName>
        <fullName evidence="12">Conjugal transfer protein TraH</fullName>
    </submittedName>
</protein>
<proteinExistence type="inferred from homology"/>